<evidence type="ECO:0000313" key="2">
    <source>
        <dbReference type="Proteomes" id="UP000291078"/>
    </source>
</evidence>
<protein>
    <submittedName>
        <fullName evidence="1">Uncharacterized protein</fullName>
    </submittedName>
</protein>
<gene>
    <name evidence="1" type="ORF">EV147_1519</name>
</gene>
<comment type="caution">
    <text evidence="1">The sequence shown here is derived from an EMBL/GenBank/DDBJ whole genome shotgun (WGS) entry which is preliminary data.</text>
</comment>
<dbReference type="Proteomes" id="UP000291078">
    <property type="component" value="Unassembled WGS sequence"/>
</dbReference>
<name>A0A4Q7S844_9BURK</name>
<dbReference type="AlphaFoldDB" id="A0A4Q7S844"/>
<reference evidence="1 2" key="1">
    <citation type="journal article" date="2015" name="Stand. Genomic Sci.">
        <title>Genomic Encyclopedia of Bacterial and Archaeal Type Strains, Phase III: the genomes of soil and plant-associated and newly described type strains.</title>
        <authorList>
            <person name="Whitman W.B."/>
            <person name="Woyke T."/>
            <person name="Klenk H.P."/>
            <person name="Zhou Y."/>
            <person name="Lilburn T.G."/>
            <person name="Beck B.J."/>
            <person name="De Vos P."/>
            <person name="Vandamme P."/>
            <person name="Eisen J.A."/>
            <person name="Garrity G."/>
            <person name="Hugenholtz P."/>
            <person name="Kyrpides N.C."/>
        </authorList>
    </citation>
    <scope>NUCLEOTIDE SEQUENCE [LARGE SCALE GENOMIC DNA]</scope>
    <source>
        <strain evidence="1 2">ASC-9842</strain>
    </source>
</reference>
<dbReference type="EMBL" id="SGXM01000001">
    <property type="protein sequence ID" value="RZT42483.1"/>
    <property type="molecule type" value="Genomic_DNA"/>
</dbReference>
<accession>A0A4Q7S844</accession>
<evidence type="ECO:0000313" key="1">
    <source>
        <dbReference type="EMBL" id="RZT42483.1"/>
    </source>
</evidence>
<sequence length="183" mass="19349">MPNANSDTAQPLLDADAARRAVALALPMLVASLDDRAVGESGCMHVVVMDPGKAVGQYRFEDAILYEHSLPSRGRWDADYAHYARGKARLTWRTGIDSGQVAASAAHLLCDGDMLLAGAVAQDGIVVAASGANGWYDEAFARCVAALLRAAVRERHEAAGLAVPVACISLDRPPPLAVPHPRR</sequence>
<dbReference type="RefSeq" id="WP_235844623.1">
    <property type="nucleotide sequence ID" value="NZ_SGXM01000001.1"/>
</dbReference>
<proteinExistence type="predicted"/>
<keyword evidence="2" id="KW-1185">Reference proteome</keyword>
<organism evidence="1 2">
    <name type="scientific">Cupriavidus agavae</name>
    <dbReference type="NCBI Taxonomy" id="1001822"/>
    <lineage>
        <taxon>Bacteria</taxon>
        <taxon>Pseudomonadati</taxon>
        <taxon>Pseudomonadota</taxon>
        <taxon>Betaproteobacteria</taxon>
        <taxon>Burkholderiales</taxon>
        <taxon>Burkholderiaceae</taxon>
        <taxon>Cupriavidus</taxon>
    </lineage>
</organism>